<proteinExistence type="predicted"/>
<name>A0AA92C0P9_RHIRH</name>
<accession>A0AA92C0P9</accession>
<comment type="caution">
    <text evidence="1">The sequence shown here is derived from an EMBL/GenBank/DDBJ whole genome shotgun (WGS) entry which is preliminary data.</text>
</comment>
<dbReference type="AlphaFoldDB" id="A0AA92C0P9"/>
<evidence type="ECO:0000313" key="2">
    <source>
        <dbReference type="Proteomes" id="UP000244335"/>
    </source>
</evidence>
<sequence length="72" mass="8300">MRQSQKWPLLWPVKAGERTVDGFDVLVPKIYEALRKLRLWASSSTRRVALRDVEQAVRNSGNGRELFSRSSV</sequence>
<dbReference type="EMBL" id="QDFR01000007">
    <property type="protein sequence ID" value="PVE51335.1"/>
    <property type="molecule type" value="Genomic_DNA"/>
</dbReference>
<reference evidence="1 2" key="1">
    <citation type="submission" date="2018-04" db="EMBL/GenBank/DDBJ databases">
        <authorList>
            <person name="Hagen T."/>
        </authorList>
    </citation>
    <scope>NUCLEOTIDE SEQUENCE [LARGE SCALE GENOMIC DNA]</scope>
    <source>
        <strain evidence="1 2">TPD7009</strain>
    </source>
</reference>
<dbReference type="Proteomes" id="UP000244335">
    <property type="component" value="Unassembled WGS sequence"/>
</dbReference>
<organism evidence="1 2">
    <name type="scientific">Rhizobium rhizogenes</name>
    <name type="common">Agrobacterium rhizogenes</name>
    <dbReference type="NCBI Taxonomy" id="359"/>
    <lineage>
        <taxon>Bacteria</taxon>
        <taxon>Pseudomonadati</taxon>
        <taxon>Pseudomonadota</taxon>
        <taxon>Alphaproteobacteria</taxon>
        <taxon>Hyphomicrobiales</taxon>
        <taxon>Rhizobiaceae</taxon>
        <taxon>Rhizobium/Agrobacterium group</taxon>
        <taxon>Rhizobium</taxon>
    </lineage>
</organism>
<protein>
    <submittedName>
        <fullName evidence="1">Uncharacterized protein</fullName>
    </submittedName>
</protein>
<evidence type="ECO:0000313" key="1">
    <source>
        <dbReference type="EMBL" id="PVE51335.1"/>
    </source>
</evidence>
<gene>
    <name evidence="1" type="ORF">DC430_17970</name>
</gene>